<gene>
    <name evidence="2" type="ORF">EXIGLDRAFT_838775</name>
</gene>
<dbReference type="OrthoDB" id="3038759at2759"/>
<accession>A0A165FIC4</accession>
<evidence type="ECO:0000256" key="1">
    <source>
        <dbReference type="SAM" id="Coils"/>
    </source>
</evidence>
<reference evidence="2 3" key="1">
    <citation type="journal article" date="2016" name="Mol. Biol. Evol.">
        <title>Comparative Genomics of Early-Diverging Mushroom-Forming Fungi Provides Insights into the Origins of Lignocellulose Decay Capabilities.</title>
        <authorList>
            <person name="Nagy L.G."/>
            <person name="Riley R."/>
            <person name="Tritt A."/>
            <person name="Adam C."/>
            <person name="Daum C."/>
            <person name="Floudas D."/>
            <person name="Sun H."/>
            <person name="Yadav J.S."/>
            <person name="Pangilinan J."/>
            <person name="Larsson K.H."/>
            <person name="Matsuura K."/>
            <person name="Barry K."/>
            <person name="Labutti K."/>
            <person name="Kuo R."/>
            <person name="Ohm R.A."/>
            <person name="Bhattacharya S.S."/>
            <person name="Shirouzu T."/>
            <person name="Yoshinaga Y."/>
            <person name="Martin F.M."/>
            <person name="Grigoriev I.V."/>
            <person name="Hibbett D.S."/>
        </authorList>
    </citation>
    <scope>NUCLEOTIDE SEQUENCE [LARGE SCALE GENOMIC DNA]</scope>
    <source>
        <strain evidence="2 3">HHB12029</strain>
    </source>
</reference>
<evidence type="ECO:0000313" key="3">
    <source>
        <dbReference type="Proteomes" id="UP000077266"/>
    </source>
</evidence>
<keyword evidence="1" id="KW-0175">Coiled coil</keyword>
<sequence length="555" mass="62107">MHSTATERAVRRQLHDDLVALQALQDTCEQLHSERDDAAVEVQDLEASLELLRATLARSRAKYNRISSQISDTSVEICALHATLDSSRKVLRTMATFPLDVLVHIFTFACEPDVDHEGPDIDWSSAVRPYAIAGVCRHWRRVATGTPVLWQNIAASSRIIEDSPCTPFMRHVDNLLDRSTARTLDVIILLDVDANDDDARPRYRVFWTAFFSRLIPHVTRLRSLIVRADKDPIENECLAAFRSNLFDLLRCRTPRLVELSLKFDIDKTISMSRHWHGFPNSRFPSFLPHAPALECLDLKGAPVLFHLPHALFPSLASIAFTHALAYLVHLWDTFALAPNLEQLSVDVFPVEGSSSGPNHVPRSPASLPVRILRVTGGMTSYFCEHTQVALPNLTTLDIQDWMFDDLIITDTLAQSVTDLSVNFYTAEERATHIAKMRSLRAIQRAHLTYNELDDDYDEEETLFGALCSPDDPMWPRLTSLTITSLGDTGGERDGILRLLNARNGPETTSAVSSDEAPLGRPVRIESVSFDTDSVPPWIAVQVKAMLGDNCVIVQS</sequence>
<dbReference type="InParanoid" id="A0A165FIC4"/>
<organism evidence="2 3">
    <name type="scientific">Exidia glandulosa HHB12029</name>
    <dbReference type="NCBI Taxonomy" id="1314781"/>
    <lineage>
        <taxon>Eukaryota</taxon>
        <taxon>Fungi</taxon>
        <taxon>Dikarya</taxon>
        <taxon>Basidiomycota</taxon>
        <taxon>Agaricomycotina</taxon>
        <taxon>Agaricomycetes</taxon>
        <taxon>Auriculariales</taxon>
        <taxon>Exidiaceae</taxon>
        <taxon>Exidia</taxon>
    </lineage>
</organism>
<proteinExistence type="predicted"/>
<keyword evidence="3" id="KW-1185">Reference proteome</keyword>
<dbReference type="SUPFAM" id="SSF52047">
    <property type="entry name" value="RNI-like"/>
    <property type="match status" value="1"/>
</dbReference>
<dbReference type="Gene3D" id="3.80.10.10">
    <property type="entry name" value="Ribonuclease Inhibitor"/>
    <property type="match status" value="1"/>
</dbReference>
<dbReference type="AlphaFoldDB" id="A0A165FIC4"/>
<evidence type="ECO:0000313" key="2">
    <source>
        <dbReference type="EMBL" id="KZV89045.1"/>
    </source>
</evidence>
<dbReference type="EMBL" id="KV426083">
    <property type="protein sequence ID" value="KZV89045.1"/>
    <property type="molecule type" value="Genomic_DNA"/>
</dbReference>
<dbReference type="Gene3D" id="1.20.1280.50">
    <property type="match status" value="1"/>
</dbReference>
<dbReference type="InterPro" id="IPR032675">
    <property type="entry name" value="LRR_dom_sf"/>
</dbReference>
<protein>
    <submittedName>
        <fullName evidence="2">Uncharacterized protein</fullName>
    </submittedName>
</protein>
<name>A0A165FIC4_EXIGL</name>
<dbReference type="Proteomes" id="UP000077266">
    <property type="component" value="Unassembled WGS sequence"/>
</dbReference>
<feature type="coiled-coil region" evidence="1">
    <location>
        <begin position="21"/>
        <end position="62"/>
    </location>
</feature>